<reference evidence="1 2" key="1">
    <citation type="submission" date="2019-10" db="EMBL/GenBank/DDBJ databases">
        <title>Dictyobacter vulcani sp. nov., within the class Ktedonobacteria, isolated from soil of volcanic Mt. Zao.</title>
        <authorList>
            <person name="Zheng Y."/>
            <person name="Wang C.M."/>
            <person name="Sakai Y."/>
            <person name="Abe K."/>
            <person name="Yokota A."/>
            <person name="Yabe S."/>
        </authorList>
    </citation>
    <scope>NUCLEOTIDE SEQUENCE [LARGE SCALE GENOMIC DNA]</scope>
    <source>
        <strain evidence="1 2">W12</strain>
    </source>
</reference>
<organism evidence="1 2">
    <name type="scientific">Dictyobacter vulcani</name>
    <dbReference type="NCBI Taxonomy" id="2607529"/>
    <lineage>
        <taxon>Bacteria</taxon>
        <taxon>Bacillati</taxon>
        <taxon>Chloroflexota</taxon>
        <taxon>Ktedonobacteria</taxon>
        <taxon>Ktedonobacterales</taxon>
        <taxon>Dictyobacteraceae</taxon>
        <taxon>Dictyobacter</taxon>
    </lineage>
</organism>
<protein>
    <submittedName>
        <fullName evidence="1">Uncharacterized protein</fullName>
    </submittedName>
</protein>
<sequence length="101" mass="11474">MKVGSVSSQLYLVGARQRRRTNKSARGTVQSLSWVDQVARVARLVVIPWPVTVLQSVSEEYSIQIEELRGRIQIDTYVVDSVALARCILRNETHFVSIYPE</sequence>
<evidence type="ECO:0000313" key="1">
    <source>
        <dbReference type="EMBL" id="GER88566.1"/>
    </source>
</evidence>
<gene>
    <name evidence="1" type="ORF">KDW_27280</name>
</gene>
<evidence type="ECO:0000313" key="2">
    <source>
        <dbReference type="Proteomes" id="UP000326912"/>
    </source>
</evidence>
<name>A0A5J4KTN3_9CHLR</name>
<keyword evidence="2" id="KW-1185">Reference proteome</keyword>
<dbReference type="EMBL" id="BKZW01000001">
    <property type="protein sequence ID" value="GER88566.1"/>
    <property type="molecule type" value="Genomic_DNA"/>
</dbReference>
<proteinExistence type="predicted"/>
<comment type="caution">
    <text evidence="1">The sequence shown here is derived from an EMBL/GenBank/DDBJ whole genome shotgun (WGS) entry which is preliminary data.</text>
</comment>
<dbReference type="RefSeq" id="WP_151756454.1">
    <property type="nucleotide sequence ID" value="NZ_BKZW01000001.1"/>
</dbReference>
<dbReference type="Proteomes" id="UP000326912">
    <property type="component" value="Unassembled WGS sequence"/>
</dbReference>
<accession>A0A5J4KTN3</accession>
<dbReference type="AlphaFoldDB" id="A0A5J4KTN3"/>